<dbReference type="PRINTS" id="PR00452">
    <property type="entry name" value="SH3DOMAIN"/>
</dbReference>
<evidence type="ECO:0000313" key="4">
    <source>
        <dbReference type="EMBL" id="KAG2225430.1"/>
    </source>
</evidence>
<name>A0A8H7S9N7_9FUNG</name>
<dbReference type="EMBL" id="JAEPRB010000028">
    <property type="protein sequence ID" value="KAG2225430.1"/>
    <property type="molecule type" value="Genomic_DNA"/>
</dbReference>
<evidence type="ECO:0000256" key="2">
    <source>
        <dbReference type="PROSITE-ProRule" id="PRU00192"/>
    </source>
</evidence>
<dbReference type="SUPFAM" id="SSF50044">
    <property type="entry name" value="SH3-domain"/>
    <property type="match status" value="1"/>
</dbReference>
<dbReference type="CDD" id="cd00174">
    <property type="entry name" value="SH3"/>
    <property type="match status" value="1"/>
</dbReference>
<dbReference type="Proteomes" id="UP000646827">
    <property type="component" value="Unassembled WGS sequence"/>
</dbReference>
<reference evidence="4 5" key="1">
    <citation type="submission" date="2020-12" db="EMBL/GenBank/DDBJ databases">
        <title>Metabolic potential, ecology and presence of endohyphal bacteria is reflected in genomic diversity of Mucoromycotina.</title>
        <authorList>
            <person name="Muszewska A."/>
            <person name="Okrasinska A."/>
            <person name="Steczkiewicz K."/>
            <person name="Drgas O."/>
            <person name="Orlowska M."/>
            <person name="Perlinska-Lenart U."/>
            <person name="Aleksandrzak-Piekarczyk T."/>
            <person name="Szatraj K."/>
            <person name="Zielenkiewicz U."/>
            <person name="Pilsyk S."/>
            <person name="Malc E."/>
            <person name="Mieczkowski P."/>
            <person name="Kruszewska J.S."/>
            <person name="Biernat P."/>
            <person name="Pawlowska J."/>
        </authorList>
    </citation>
    <scope>NUCLEOTIDE SEQUENCE [LARGE SCALE GENOMIC DNA]</scope>
    <source>
        <strain evidence="4 5">CBS 142.35</strain>
    </source>
</reference>
<evidence type="ECO:0000256" key="1">
    <source>
        <dbReference type="ARBA" id="ARBA00022443"/>
    </source>
</evidence>
<evidence type="ECO:0000313" key="5">
    <source>
        <dbReference type="Proteomes" id="UP000646827"/>
    </source>
</evidence>
<proteinExistence type="predicted"/>
<dbReference type="InterPro" id="IPR036028">
    <property type="entry name" value="SH3-like_dom_sf"/>
</dbReference>
<gene>
    <name evidence="4" type="ORF">INT45_010066</name>
</gene>
<dbReference type="PROSITE" id="PS50002">
    <property type="entry name" value="SH3"/>
    <property type="match status" value="1"/>
</dbReference>
<organism evidence="4 5">
    <name type="scientific">Circinella minor</name>
    <dbReference type="NCBI Taxonomy" id="1195481"/>
    <lineage>
        <taxon>Eukaryota</taxon>
        <taxon>Fungi</taxon>
        <taxon>Fungi incertae sedis</taxon>
        <taxon>Mucoromycota</taxon>
        <taxon>Mucoromycotina</taxon>
        <taxon>Mucoromycetes</taxon>
        <taxon>Mucorales</taxon>
        <taxon>Lichtheimiaceae</taxon>
        <taxon>Circinella</taxon>
    </lineage>
</organism>
<sequence length="82" mass="9077">MGPLSSSSVQSICKARALYPFQSKEPTALNFEPGILIDVLSKVDSGWWLGWENGQSTPGSAPGWFPKDYVEVIELQNPMVRH</sequence>
<evidence type="ECO:0000259" key="3">
    <source>
        <dbReference type="PROSITE" id="PS50002"/>
    </source>
</evidence>
<dbReference type="Gene3D" id="2.30.30.40">
    <property type="entry name" value="SH3 Domains"/>
    <property type="match status" value="1"/>
</dbReference>
<dbReference type="SMART" id="SM00326">
    <property type="entry name" value="SH3"/>
    <property type="match status" value="1"/>
</dbReference>
<dbReference type="AlphaFoldDB" id="A0A8H7S9N7"/>
<keyword evidence="1 2" id="KW-0728">SH3 domain</keyword>
<protein>
    <recommendedName>
        <fullName evidence="3">SH3 domain-containing protein</fullName>
    </recommendedName>
</protein>
<accession>A0A8H7S9N7</accession>
<feature type="domain" description="SH3" evidence="3">
    <location>
        <begin position="10"/>
        <end position="75"/>
    </location>
</feature>
<comment type="caution">
    <text evidence="4">The sequence shown here is derived from an EMBL/GenBank/DDBJ whole genome shotgun (WGS) entry which is preliminary data.</text>
</comment>
<dbReference type="Pfam" id="PF00018">
    <property type="entry name" value="SH3_1"/>
    <property type="match status" value="1"/>
</dbReference>
<dbReference type="InterPro" id="IPR001452">
    <property type="entry name" value="SH3_domain"/>
</dbReference>
<dbReference type="OrthoDB" id="10255964at2759"/>
<keyword evidence="5" id="KW-1185">Reference proteome</keyword>